<proteinExistence type="predicted"/>
<evidence type="ECO:0000313" key="3">
    <source>
        <dbReference type="EnsemblMetazoa" id="G18123.1:cds"/>
    </source>
</evidence>
<dbReference type="Proteomes" id="UP000005408">
    <property type="component" value="Unassembled WGS sequence"/>
</dbReference>
<evidence type="ECO:0000256" key="2">
    <source>
        <dbReference type="SAM" id="SignalP"/>
    </source>
</evidence>
<feature type="chain" id="PRO_5036501553" evidence="2">
    <location>
        <begin position="20"/>
        <end position="196"/>
    </location>
</feature>
<feature type="signal peptide" evidence="2">
    <location>
        <begin position="1"/>
        <end position="19"/>
    </location>
</feature>
<organism evidence="3 4">
    <name type="scientific">Magallana gigas</name>
    <name type="common">Pacific oyster</name>
    <name type="synonym">Crassostrea gigas</name>
    <dbReference type="NCBI Taxonomy" id="29159"/>
    <lineage>
        <taxon>Eukaryota</taxon>
        <taxon>Metazoa</taxon>
        <taxon>Spiralia</taxon>
        <taxon>Lophotrochozoa</taxon>
        <taxon>Mollusca</taxon>
        <taxon>Bivalvia</taxon>
        <taxon>Autobranchia</taxon>
        <taxon>Pteriomorphia</taxon>
        <taxon>Ostreida</taxon>
        <taxon>Ostreoidea</taxon>
        <taxon>Ostreidae</taxon>
        <taxon>Magallana</taxon>
    </lineage>
</organism>
<accession>A0A8W8JAI2</accession>
<evidence type="ECO:0000256" key="1">
    <source>
        <dbReference type="SAM" id="Phobius"/>
    </source>
</evidence>
<keyword evidence="4" id="KW-1185">Reference proteome</keyword>
<name>A0A8W8JAI2_MAGGI</name>
<protein>
    <submittedName>
        <fullName evidence="3">Uncharacterized protein</fullName>
    </submittedName>
</protein>
<keyword evidence="1" id="KW-0812">Transmembrane</keyword>
<feature type="transmembrane region" description="Helical" evidence="1">
    <location>
        <begin position="64"/>
        <end position="88"/>
    </location>
</feature>
<reference evidence="3" key="1">
    <citation type="submission" date="2022-08" db="UniProtKB">
        <authorList>
            <consortium name="EnsemblMetazoa"/>
        </authorList>
    </citation>
    <scope>IDENTIFICATION</scope>
    <source>
        <strain evidence="3">05x7-T-G4-1.051#20</strain>
    </source>
</reference>
<keyword evidence="1" id="KW-1133">Transmembrane helix</keyword>
<dbReference type="EnsemblMetazoa" id="G18123.1">
    <property type="protein sequence ID" value="G18123.1:cds"/>
    <property type="gene ID" value="G18123"/>
</dbReference>
<evidence type="ECO:0000313" key="4">
    <source>
        <dbReference type="Proteomes" id="UP000005408"/>
    </source>
</evidence>
<sequence>MYKYGVLVINFLLVTVTVGDPDVFPSDEDCSFVNCRSNHTNHTCCSNDAHKPVVDDTSIASTTAAIFFVAVIGSLLTVICMMFFCMNCEKMCNRLYKKGHVSGQRSSVDTVSAAVQTNSEASPPPYAVLDMYQCPCTLMEDGVVFEMHIPRCPSYVKDPPNYLDAIQSDEVTVTVQNETEENDTAIEFSVDSSAVA</sequence>
<keyword evidence="2" id="KW-0732">Signal</keyword>
<dbReference type="AlphaFoldDB" id="A0A8W8JAI2"/>
<keyword evidence="1" id="KW-0472">Membrane</keyword>